<evidence type="ECO:0000313" key="21">
    <source>
        <dbReference type="EMBL" id="KAK9826051.1"/>
    </source>
</evidence>
<comment type="similarity">
    <text evidence="2">Belongs to the GST superfamily.</text>
</comment>
<dbReference type="SUPFAM" id="SSF47616">
    <property type="entry name" value="GST C-terminal domain-like"/>
    <property type="match status" value="1"/>
</dbReference>
<evidence type="ECO:0000256" key="3">
    <source>
        <dbReference type="ARBA" id="ARBA00012203"/>
    </source>
</evidence>
<dbReference type="InterPro" id="IPR036249">
    <property type="entry name" value="Thioredoxin-like_sf"/>
</dbReference>
<feature type="region of interest" description="Disordered" evidence="19">
    <location>
        <begin position="181"/>
        <end position="206"/>
    </location>
</feature>
<evidence type="ECO:0000256" key="18">
    <source>
        <dbReference type="ARBA" id="ARBA00037847"/>
    </source>
</evidence>
<keyword evidence="14" id="KW-0413">Isomerase</keyword>
<dbReference type="CDD" id="cd03197">
    <property type="entry name" value="GST_C_mPGES2"/>
    <property type="match status" value="1"/>
</dbReference>
<evidence type="ECO:0000313" key="22">
    <source>
        <dbReference type="Proteomes" id="UP001438707"/>
    </source>
</evidence>
<dbReference type="Gene3D" id="3.40.30.10">
    <property type="entry name" value="Glutaredoxin"/>
    <property type="match status" value="1"/>
</dbReference>
<dbReference type="InterPro" id="IPR036282">
    <property type="entry name" value="Glutathione-S-Trfase_C_sf"/>
</dbReference>
<evidence type="ECO:0000256" key="11">
    <source>
        <dbReference type="ARBA" id="ARBA00023098"/>
    </source>
</evidence>
<comment type="pathway">
    <text evidence="1">Lipid metabolism; prostaglandin biosynthesis.</text>
</comment>
<dbReference type="SUPFAM" id="SSF52833">
    <property type="entry name" value="Thioredoxin-like"/>
    <property type="match status" value="1"/>
</dbReference>
<comment type="catalytic activity">
    <reaction evidence="15">
        <text>prostaglandin H2 = (12S)-hydroxy-(5Z,8E,10E)-heptadecatrienoate + malonaldehyde</text>
        <dbReference type="Rhea" id="RHEA:48644"/>
        <dbReference type="ChEBI" id="CHEBI:57405"/>
        <dbReference type="ChEBI" id="CHEBI:90694"/>
        <dbReference type="ChEBI" id="CHEBI:566274"/>
    </reaction>
    <physiologicalReaction direction="left-to-right" evidence="15">
        <dbReference type="Rhea" id="RHEA:48645"/>
    </physiologicalReaction>
</comment>
<evidence type="ECO:0000256" key="13">
    <source>
        <dbReference type="ARBA" id="ARBA00023160"/>
    </source>
</evidence>
<dbReference type="InterPro" id="IPR034335">
    <property type="entry name" value="PGES2_C"/>
</dbReference>
<keyword evidence="22" id="KW-1185">Reference proteome</keyword>
<accession>A0AAW1QX50</accession>
<comment type="subcellular location">
    <subcellularLocation>
        <location evidence="18">Endomembrane system</location>
        <topology evidence="18">Single-pass membrane protein</topology>
    </subcellularLocation>
</comment>
<sequence length="381" mass="41129">MGSRGSLLLLRKSLVGSPCSFASQLAGGQLRGLALALPEVSGNREEGQGRGASIGLAAISATAAAYWACRPSSAIAEAAPVAANEILEPIKTDPYRIPTPTRGLPKEFVLYQYEVCPFCCKVKAFLDFHKIPYKTVEVNPLTKGQLKWTEYKKVPVAVIDGDVITDSTAIVSQLAAELDAQGPQSHSAPAADSSSGQSSSSSSSWLPGWLRRGSLPEITSAPATTAGAQHSAEEERWRRWVDDRLVKVLTINLYRSASEAFQTFDYLTSTGQLGFLERHAARIIGAGMMWGVSGKLKKKYSIEGEPRAELYASAEEWVAGLHEQDYMGGREPNLADISAFGVIRSVTGTPSFMDLMHNTSISDWYARMMEVVGSDSRSSKS</sequence>
<feature type="compositionally biased region" description="Low complexity" evidence="19">
    <location>
        <begin position="193"/>
        <end position="204"/>
    </location>
</feature>
<feature type="domain" description="GST N-terminal" evidence="20">
    <location>
        <begin position="106"/>
        <end position="182"/>
    </location>
</feature>
<dbReference type="Pfam" id="PF13417">
    <property type="entry name" value="GST_N_3"/>
    <property type="match status" value="1"/>
</dbReference>
<evidence type="ECO:0000256" key="5">
    <source>
        <dbReference type="ARBA" id="ARBA00022501"/>
    </source>
</evidence>
<evidence type="ECO:0000256" key="2">
    <source>
        <dbReference type="ARBA" id="ARBA00007409"/>
    </source>
</evidence>
<evidence type="ECO:0000256" key="6">
    <source>
        <dbReference type="ARBA" id="ARBA00022516"/>
    </source>
</evidence>
<evidence type="ECO:0000256" key="15">
    <source>
        <dbReference type="ARBA" id="ARBA00023930"/>
    </source>
</evidence>
<keyword evidence="8" id="KW-0812">Transmembrane</keyword>
<dbReference type="AlphaFoldDB" id="A0AAW1QX50"/>
<comment type="catalytic activity">
    <reaction evidence="16">
        <text>prostaglandin H2 = prostaglandin E2</text>
        <dbReference type="Rhea" id="RHEA:12893"/>
        <dbReference type="ChEBI" id="CHEBI:57405"/>
        <dbReference type="ChEBI" id="CHEBI:606564"/>
        <dbReference type="EC" id="5.3.99.3"/>
    </reaction>
    <physiologicalReaction direction="left-to-right" evidence="16">
        <dbReference type="Rhea" id="RHEA:12894"/>
    </physiologicalReaction>
</comment>
<evidence type="ECO:0000256" key="17">
    <source>
        <dbReference type="ARBA" id="ARBA00031041"/>
    </source>
</evidence>
<keyword evidence="7" id="KW-0643">Prostaglandin biosynthesis</keyword>
<name>A0AAW1QX50_9CHLO</name>
<dbReference type="PANTHER" id="PTHR12782">
    <property type="entry name" value="MICROSOMAL PROSTAGLANDIN E SYNTHASE-2"/>
    <property type="match status" value="1"/>
</dbReference>
<evidence type="ECO:0000256" key="9">
    <source>
        <dbReference type="ARBA" id="ARBA00022832"/>
    </source>
</evidence>
<dbReference type="GO" id="GO:0005739">
    <property type="term" value="C:mitochondrion"/>
    <property type="evidence" value="ECO:0007669"/>
    <property type="project" value="TreeGrafter"/>
</dbReference>
<protein>
    <recommendedName>
        <fullName evidence="4">Prostaglandin E synthase 2</fullName>
        <ecNumber evidence="3">5.3.99.3</ecNumber>
    </recommendedName>
    <alternativeName>
        <fullName evidence="17">Microsomal prostaglandin E synthase 2</fullName>
    </alternativeName>
</protein>
<evidence type="ECO:0000256" key="12">
    <source>
        <dbReference type="ARBA" id="ARBA00023136"/>
    </source>
</evidence>
<evidence type="ECO:0000259" key="20">
    <source>
        <dbReference type="PROSITE" id="PS50404"/>
    </source>
</evidence>
<dbReference type="EMBL" id="JALJOS010000022">
    <property type="protein sequence ID" value="KAK9826051.1"/>
    <property type="molecule type" value="Genomic_DNA"/>
</dbReference>
<comment type="caution">
    <text evidence="21">The sequence shown here is derived from an EMBL/GenBank/DDBJ whole genome shotgun (WGS) entry which is preliminary data.</text>
</comment>
<evidence type="ECO:0000256" key="1">
    <source>
        <dbReference type="ARBA" id="ARBA00004702"/>
    </source>
</evidence>
<proteinExistence type="inferred from homology"/>
<dbReference type="InterPro" id="IPR040079">
    <property type="entry name" value="Glutathione_S-Trfase"/>
</dbReference>
<keyword evidence="11" id="KW-0443">Lipid metabolism</keyword>
<organism evidence="21 22">
    <name type="scientific">Apatococcus lobatus</name>
    <dbReference type="NCBI Taxonomy" id="904363"/>
    <lineage>
        <taxon>Eukaryota</taxon>
        <taxon>Viridiplantae</taxon>
        <taxon>Chlorophyta</taxon>
        <taxon>core chlorophytes</taxon>
        <taxon>Trebouxiophyceae</taxon>
        <taxon>Chlorellales</taxon>
        <taxon>Chlorellaceae</taxon>
        <taxon>Apatococcus</taxon>
    </lineage>
</organism>
<dbReference type="SFLD" id="SFLDS00019">
    <property type="entry name" value="Glutathione_Transferase_(cytos"/>
    <property type="match status" value="1"/>
</dbReference>
<dbReference type="SFLD" id="SFLDG01203">
    <property type="entry name" value="Prostaglandin_E_synthase_like1"/>
    <property type="match status" value="1"/>
</dbReference>
<evidence type="ECO:0000256" key="19">
    <source>
        <dbReference type="SAM" id="MobiDB-lite"/>
    </source>
</evidence>
<keyword evidence="6" id="KW-0444">Lipid biosynthesis</keyword>
<keyword evidence="5" id="KW-0644">Prostaglandin metabolism</keyword>
<dbReference type="SFLD" id="SFLDG01182">
    <property type="entry name" value="Prostaglandin_E_synthase_like"/>
    <property type="match status" value="1"/>
</dbReference>
<dbReference type="PROSITE" id="PS50404">
    <property type="entry name" value="GST_NTER"/>
    <property type="match status" value="1"/>
</dbReference>
<evidence type="ECO:0000256" key="8">
    <source>
        <dbReference type="ARBA" id="ARBA00022692"/>
    </source>
</evidence>
<evidence type="ECO:0000256" key="16">
    <source>
        <dbReference type="ARBA" id="ARBA00023931"/>
    </source>
</evidence>
<dbReference type="PANTHER" id="PTHR12782:SF5">
    <property type="entry name" value="PROSTAGLANDIN E SYNTHASE 2"/>
    <property type="match status" value="1"/>
</dbReference>
<dbReference type="GO" id="GO:0006633">
    <property type="term" value="P:fatty acid biosynthetic process"/>
    <property type="evidence" value="ECO:0007669"/>
    <property type="project" value="UniProtKB-KW"/>
</dbReference>
<dbReference type="InterPro" id="IPR004045">
    <property type="entry name" value="Glutathione_S-Trfase_N"/>
</dbReference>
<keyword evidence="10" id="KW-1133">Transmembrane helix</keyword>
<dbReference type="EC" id="5.3.99.3" evidence="3"/>
<dbReference type="GO" id="GO:0012505">
    <property type="term" value="C:endomembrane system"/>
    <property type="evidence" value="ECO:0007669"/>
    <property type="project" value="UniProtKB-SubCell"/>
</dbReference>
<evidence type="ECO:0000256" key="10">
    <source>
        <dbReference type="ARBA" id="ARBA00022989"/>
    </source>
</evidence>
<keyword evidence="12" id="KW-0472">Membrane</keyword>
<dbReference type="GO" id="GO:0050220">
    <property type="term" value="F:prostaglandin-E synthase activity"/>
    <property type="evidence" value="ECO:0007669"/>
    <property type="project" value="UniProtKB-EC"/>
</dbReference>
<evidence type="ECO:0000256" key="7">
    <source>
        <dbReference type="ARBA" id="ARBA00022585"/>
    </source>
</evidence>
<dbReference type="Proteomes" id="UP001438707">
    <property type="component" value="Unassembled WGS sequence"/>
</dbReference>
<evidence type="ECO:0000256" key="4">
    <source>
        <dbReference type="ARBA" id="ARBA00019474"/>
    </source>
</evidence>
<dbReference type="PROSITE" id="PS51354">
    <property type="entry name" value="GLUTAREDOXIN_2"/>
    <property type="match status" value="1"/>
</dbReference>
<keyword evidence="13" id="KW-0275">Fatty acid biosynthesis</keyword>
<gene>
    <name evidence="21" type="ORF">WJX74_008091</name>
</gene>
<dbReference type="Gene3D" id="1.20.1050.10">
    <property type="match status" value="1"/>
</dbReference>
<evidence type="ECO:0000256" key="14">
    <source>
        <dbReference type="ARBA" id="ARBA00023235"/>
    </source>
</evidence>
<dbReference type="InterPro" id="IPR034334">
    <property type="entry name" value="PGES2"/>
</dbReference>
<reference evidence="21 22" key="1">
    <citation type="journal article" date="2024" name="Nat. Commun.">
        <title>Phylogenomics reveals the evolutionary origins of lichenization in chlorophyte algae.</title>
        <authorList>
            <person name="Puginier C."/>
            <person name="Libourel C."/>
            <person name="Otte J."/>
            <person name="Skaloud P."/>
            <person name="Haon M."/>
            <person name="Grisel S."/>
            <person name="Petersen M."/>
            <person name="Berrin J.G."/>
            <person name="Delaux P.M."/>
            <person name="Dal Grande F."/>
            <person name="Keller J."/>
        </authorList>
    </citation>
    <scope>NUCLEOTIDE SEQUENCE [LARGE SCALE GENOMIC DNA]</scope>
    <source>
        <strain evidence="21 22">SAG 2145</strain>
    </source>
</reference>
<keyword evidence="9" id="KW-0276">Fatty acid metabolism</keyword>